<organism evidence="2 3">
    <name type="scientific">Streptomyces cellostaticus</name>
    <dbReference type="NCBI Taxonomy" id="67285"/>
    <lineage>
        <taxon>Bacteria</taxon>
        <taxon>Bacillati</taxon>
        <taxon>Actinomycetota</taxon>
        <taxon>Actinomycetes</taxon>
        <taxon>Kitasatosporales</taxon>
        <taxon>Streptomycetaceae</taxon>
        <taxon>Streptomyces</taxon>
    </lineage>
</organism>
<evidence type="ECO:0000313" key="2">
    <source>
        <dbReference type="EMBL" id="KUM89731.1"/>
    </source>
</evidence>
<comment type="caution">
    <text evidence="2">The sequence shown here is derived from an EMBL/GenBank/DDBJ whole genome shotgun (WGS) entry which is preliminary data.</text>
</comment>
<feature type="domain" description="DUF4232" evidence="1">
    <location>
        <begin position="2"/>
        <end position="89"/>
    </location>
</feature>
<dbReference type="Proteomes" id="UP000054241">
    <property type="component" value="Unassembled WGS sequence"/>
</dbReference>
<sequence>MSATNIGGTSCAFDGYPYVEVYLGKGPSESAKPKTTKPVRLALDHGRTVDFPLFYPASPLRDGYCSIPVDEDPRIAVQPPHPARTDYGTLLQLTDAHGRHLRATVCDTMHMGSPRLRQTE</sequence>
<dbReference type="EMBL" id="LMWL01000090">
    <property type="protein sequence ID" value="KUM89731.1"/>
    <property type="molecule type" value="Genomic_DNA"/>
</dbReference>
<proteinExistence type="predicted"/>
<evidence type="ECO:0000313" key="3">
    <source>
        <dbReference type="Proteomes" id="UP000054241"/>
    </source>
</evidence>
<reference evidence="2 3" key="1">
    <citation type="submission" date="2015-10" db="EMBL/GenBank/DDBJ databases">
        <title>Draft genome sequence of Streptomyces cellostaticus DSM 40189, type strain for the species Streptomyces cellostaticus.</title>
        <authorList>
            <person name="Ruckert C."/>
            <person name="Winkler A."/>
            <person name="Kalinowski J."/>
            <person name="Kampfer P."/>
            <person name="Glaeser S."/>
        </authorList>
    </citation>
    <scope>NUCLEOTIDE SEQUENCE [LARGE SCALE GENOMIC DNA]</scope>
    <source>
        <strain evidence="2 3">DSM 40189</strain>
    </source>
</reference>
<evidence type="ECO:0000259" key="1">
    <source>
        <dbReference type="Pfam" id="PF14016"/>
    </source>
</evidence>
<gene>
    <name evidence="2" type="ORF">AQI88_39410</name>
</gene>
<name>A0A101NAV8_9ACTN</name>
<protein>
    <recommendedName>
        <fullName evidence="1">DUF4232 domain-containing protein</fullName>
    </recommendedName>
</protein>
<keyword evidence="3" id="KW-1185">Reference proteome</keyword>
<dbReference type="InterPro" id="IPR025326">
    <property type="entry name" value="DUF4232"/>
</dbReference>
<accession>A0A101NAV8</accession>
<dbReference type="Pfam" id="PF14016">
    <property type="entry name" value="DUF4232"/>
    <property type="match status" value="1"/>
</dbReference>
<dbReference type="AlphaFoldDB" id="A0A101NAV8"/>